<dbReference type="Gene3D" id="3.40.50.150">
    <property type="entry name" value="Vaccinia Virus protein VP39"/>
    <property type="match status" value="1"/>
</dbReference>
<dbReference type="AlphaFoldDB" id="A0AA48I2P8"/>
<accession>A0AA48I2P8</accession>
<dbReference type="EMBL" id="AP027924">
    <property type="protein sequence ID" value="BED91837.1"/>
    <property type="molecule type" value="Genomic_DNA"/>
</dbReference>
<dbReference type="PIRSF" id="PIRSF018637">
    <property type="entry name" value="TrmK"/>
    <property type="match status" value="1"/>
</dbReference>
<dbReference type="InterPro" id="IPR029063">
    <property type="entry name" value="SAM-dependent_MTases_sf"/>
</dbReference>
<dbReference type="GO" id="GO:0160105">
    <property type="term" value="F:tRNA (adenine(22)-N1)-methyltransferase activity"/>
    <property type="evidence" value="ECO:0007669"/>
    <property type="project" value="InterPro"/>
</dbReference>
<dbReference type="InterPro" id="IPR006901">
    <property type="entry name" value="TrmK"/>
</dbReference>
<gene>
    <name evidence="1" type="ORF">CfP315_0370</name>
</gene>
<protein>
    <submittedName>
        <fullName evidence="1">SAM-dependent methyltransferase</fullName>
    </submittedName>
</protein>
<organism evidence="1">
    <name type="scientific">Candidatus Improbicoccus pseudotrichonymphae</name>
    <dbReference type="NCBI Taxonomy" id="3033792"/>
    <lineage>
        <taxon>Bacteria</taxon>
        <taxon>Bacillati</taxon>
        <taxon>Bacillota</taxon>
        <taxon>Clostridia</taxon>
        <taxon>Candidatus Improbicoccus</taxon>
    </lineage>
</organism>
<reference evidence="1" key="1">
    <citation type="journal article" date="2023" name="ISME J.">
        <title>Emergence of putative energy parasites within Clostridia revealed by genome analysis of a novel endosymbiotic clade.</title>
        <authorList>
            <person name="Takahashi K."/>
            <person name="Kuwahara H."/>
            <person name="Horikawa Y."/>
            <person name="Izawa K."/>
            <person name="Kato D."/>
            <person name="Inagaki T."/>
            <person name="Yuki M."/>
            <person name="Ohkuma M."/>
            <person name="Hongoh Y."/>
        </authorList>
    </citation>
    <scope>NUCLEOTIDE SEQUENCE</scope>
    <source>
        <strain evidence="1">CfP3-15</strain>
    </source>
</reference>
<sequence>MRKDRIFYLSERLYCCTKFINSDHIADVGTDHAKLPIWLVLNSKIKSAIASDINVCSVEKARRNIKKYNLENSIEPLLSDGFENIDEDKVDEVVISGLGGNTISEILGKCSWKNKKSKRFILQPCTHHYNLRKFLVNNGYKILKEEALIENNKAYSVFLTIFEEINEKYDDLYFFLGEVLNSSNNFYSKYYLEYQIKEIKKKINGCRVKSNIKNLIFYENILRKLENKRMII</sequence>
<dbReference type="Pfam" id="PF12847">
    <property type="entry name" value="Methyltransf_18"/>
    <property type="match status" value="1"/>
</dbReference>
<keyword evidence="1" id="KW-0808">Transferase</keyword>
<dbReference type="Proteomes" id="UP001337580">
    <property type="component" value="Chromosome"/>
</dbReference>
<proteinExistence type="predicted"/>
<dbReference type="PANTHER" id="PTHR38451:SF1">
    <property type="entry name" value="TRNA (ADENINE(22)-N(1))-METHYLTRANSFERASE"/>
    <property type="match status" value="1"/>
</dbReference>
<dbReference type="SUPFAM" id="SSF53335">
    <property type="entry name" value="S-adenosyl-L-methionine-dependent methyltransferases"/>
    <property type="match status" value="1"/>
</dbReference>
<dbReference type="GO" id="GO:0032259">
    <property type="term" value="P:methylation"/>
    <property type="evidence" value="ECO:0007669"/>
    <property type="project" value="UniProtKB-KW"/>
</dbReference>
<dbReference type="PANTHER" id="PTHR38451">
    <property type="entry name" value="TRNA (ADENINE(22)-N(1))-METHYLTRANSFERASE"/>
    <property type="match status" value="1"/>
</dbReference>
<keyword evidence="1" id="KW-0489">Methyltransferase</keyword>
<evidence type="ECO:0000313" key="1">
    <source>
        <dbReference type="EMBL" id="BED91837.1"/>
    </source>
</evidence>
<name>A0AA48I2P8_9FIRM</name>
<dbReference type="KEGG" id="ips:CfP315_0370"/>